<keyword evidence="2" id="KW-1185">Reference proteome</keyword>
<dbReference type="Gene3D" id="3.40.50.2000">
    <property type="entry name" value="Glycogen Phosphorylase B"/>
    <property type="match status" value="1"/>
</dbReference>
<proteinExistence type="predicted"/>
<reference evidence="1" key="1">
    <citation type="submission" date="2016-06" db="EMBL/GenBank/DDBJ databases">
        <title>Identification of putative biosynthetic pathways for the production of bioactive secondary metabolites by the marine actinomycete Kocuria kristinae RUTW2-3.</title>
        <authorList>
            <person name="Waterworth S.C."/>
            <person name="Walmsley T.A."/>
            <person name="Matongo T."/>
            <person name="Davies-Coleman M.T."/>
            <person name="Dorrington R.A."/>
        </authorList>
    </citation>
    <scope>NUCLEOTIDE SEQUENCE [LARGE SCALE GENOMIC DNA]</scope>
    <source>
        <strain evidence="1">RUTW2-3</strain>
    </source>
</reference>
<dbReference type="AlphaFoldDB" id="A0A199NVT2"/>
<dbReference type="RefSeq" id="WP_055684359.1">
    <property type="nucleotide sequence ID" value="NZ_JALXSL010000016.1"/>
</dbReference>
<sequence>MSAAEPVTDPAVREYDLVVSLGTDHHPFDRLLDCCEDYALARPGTRCLIQHGFTKAPQRCTGVERMPREQLLETYRGAAAVLVQGGPGSILDAREAGIVPVAVPRRQDLGEVVDDHQIQFTRIMAEQGEAVMATSREELFDALDRALAQPEAFRTAPRLPHPEQAARKLEDSLTTLLEAPSPPRRRFPRRLMQLLSRPVRPLPENR</sequence>
<dbReference type="STRING" id="37923.BK826_03960"/>
<organism evidence="1 2">
    <name type="scientific">Rothia kristinae</name>
    <dbReference type="NCBI Taxonomy" id="37923"/>
    <lineage>
        <taxon>Bacteria</taxon>
        <taxon>Bacillati</taxon>
        <taxon>Actinomycetota</taxon>
        <taxon>Actinomycetes</taxon>
        <taxon>Micrococcales</taxon>
        <taxon>Micrococcaceae</taxon>
        <taxon>Rothia</taxon>
    </lineage>
</organism>
<dbReference type="Proteomes" id="UP000053171">
    <property type="component" value="Unassembled WGS sequence"/>
</dbReference>
<protein>
    <submittedName>
        <fullName evidence="1">Uncharacterized protein</fullName>
    </submittedName>
</protein>
<evidence type="ECO:0000313" key="1">
    <source>
        <dbReference type="EMBL" id="OAX52935.1"/>
    </source>
</evidence>
<evidence type="ECO:0000313" key="2">
    <source>
        <dbReference type="Proteomes" id="UP000053171"/>
    </source>
</evidence>
<name>A0A199NVT2_9MICC</name>
<dbReference type="SUPFAM" id="SSF53756">
    <property type="entry name" value="UDP-Glycosyltransferase/glycogen phosphorylase"/>
    <property type="match status" value="1"/>
</dbReference>
<gene>
    <name evidence="1" type="ORF">AN277_0200795</name>
</gene>
<accession>A0A199NVT2</accession>
<dbReference type="EMBL" id="LJBJ02000001">
    <property type="protein sequence ID" value="OAX52935.1"/>
    <property type="molecule type" value="Genomic_DNA"/>
</dbReference>
<comment type="caution">
    <text evidence="1">The sequence shown here is derived from an EMBL/GenBank/DDBJ whole genome shotgun (WGS) entry which is preliminary data.</text>
</comment>